<reference evidence="2 3" key="1">
    <citation type="submission" date="2019-04" db="EMBL/GenBank/DDBJ databases">
        <authorList>
            <person name="Dong K."/>
        </authorList>
    </citation>
    <scope>NUCLEOTIDE SEQUENCE [LARGE SCALE GENOMIC DNA]</scope>
    <source>
        <strain evidence="3">dk3543</strain>
    </source>
</reference>
<dbReference type="AlphaFoldDB" id="A0A4U2YJL8"/>
<keyword evidence="1" id="KW-0812">Transmembrane</keyword>
<protein>
    <submittedName>
        <fullName evidence="2">Uncharacterized protein</fullName>
    </submittedName>
</protein>
<dbReference type="RefSeq" id="WP_137066205.1">
    <property type="nucleotide sequence ID" value="NZ_CP040748.1"/>
</dbReference>
<keyword evidence="1" id="KW-1133">Transmembrane helix</keyword>
<name>A0A4U2YJL8_9ACTN</name>
<proteinExistence type="predicted"/>
<keyword evidence="3" id="KW-1185">Reference proteome</keyword>
<accession>A0A4U2YJL8</accession>
<dbReference type="EMBL" id="SZPY01000003">
    <property type="protein sequence ID" value="TKI61366.1"/>
    <property type="molecule type" value="Genomic_DNA"/>
</dbReference>
<evidence type="ECO:0000313" key="3">
    <source>
        <dbReference type="Proteomes" id="UP000307808"/>
    </source>
</evidence>
<comment type="caution">
    <text evidence="2">The sequence shown here is derived from an EMBL/GenBank/DDBJ whole genome shotgun (WGS) entry which is preliminary data.</text>
</comment>
<dbReference type="Proteomes" id="UP000307808">
    <property type="component" value="Unassembled WGS sequence"/>
</dbReference>
<keyword evidence="1" id="KW-0472">Membrane</keyword>
<feature type="transmembrane region" description="Helical" evidence="1">
    <location>
        <begin position="21"/>
        <end position="42"/>
    </location>
</feature>
<gene>
    <name evidence="2" type="ORF">FC770_11175</name>
</gene>
<evidence type="ECO:0000256" key="1">
    <source>
        <dbReference type="SAM" id="Phobius"/>
    </source>
</evidence>
<evidence type="ECO:0000313" key="2">
    <source>
        <dbReference type="EMBL" id="TKI61366.1"/>
    </source>
</evidence>
<organism evidence="2 3">
    <name type="scientific">Nocardioides jishulii</name>
    <dbReference type="NCBI Taxonomy" id="2575440"/>
    <lineage>
        <taxon>Bacteria</taxon>
        <taxon>Bacillati</taxon>
        <taxon>Actinomycetota</taxon>
        <taxon>Actinomycetes</taxon>
        <taxon>Propionibacteriales</taxon>
        <taxon>Nocardioidaceae</taxon>
        <taxon>Nocardioides</taxon>
    </lineage>
</organism>
<sequence length="236" mass="24627">MNNPGRPTMARLVLHGAREPWVLLASGLGGGVAWALGIPILVATGVAALMWGAGAVTAALSGGYGPEELTRGKDLPQLRRGTEQNHLVGALDGYIADLRGLRSSKMAEGVTSQAIEALVAAENAHDGAVRAALAVDLLDDALSRSRAVSAQWSNRHNEVGSSVARMSERRDDVLNRLRHAVAEVAEVYTKLLELSATVSTSGVVADSTNLDEVASSIDSLRGAFAELEAAETPELS</sequence>